<dbReference type="InterPro" id="IPR035994">
    <property type="entry name" value="Nucleoside_phosphorylase_sf"/>
</dbReference>
<dbReference type="InterPro" id="IPR000845">
    <property type="entry name" value="Nucleoside_phosphorylase_d"/>
</dbReference>
<evidence type="ECO:0000313" key="3">
    <source>
        <dbReference type="EMBL" id="MBI0312024.1"/>
    </source>
</evidence>
<proteinExistence type="predicted"/>
<keyword evidence="4" id="KW-1185">Reference proteome</keyword>
<feature type="compositionally biased region" description="Low complexity" evidence="1">
    <location>
        <begin position="340"/>
        <end position="357"/>
    </location>
</feature>
<evidence type="ECO:0000313" key="4">
    <source>
        <dbReference type="Proteomes" id="UP000638849"/>
    </source>
</evidence>
<evidence type="ECO:0000256" key="1">
    <source>
        <dbReference type="SAM" id="MobiDB-lite"/>
    </source>
</evidence>
<name>A0ABS0R4W6_9ACTN</name>
<comment type="caution">
    <text evidence="3">The sequence shown here is derived from an EMBL/GenBank/DDBJ whole genome shotgun (WGS) entry which is preliminary data.</text>
</comment>
<feature type="region of interest" description="Disordered" evidence="1">
    <location>
        <begin position="318"/>
        <end position="364"/>
    </location>
</feature>
<dbReference type="PANTHER" id="PTHR46832">
    <property type="entry name" value="5'-METHYLTHIOADENOSINE/S-ADENOSYLHOMOCYSTEINE NUCLEOSIDASE"/>
    <property type="match status" value="1"/>
</dbReference>
<feature type="compositionally biased region" description="Low complexity" evidence="1">
    <location>
        <begin position="318"/>
        <end position="333"/>
    </location>
</feature>
<dbReference type="SUPFAM" id="SSF53167">
    <property type="entry name" value="Purine and uridine phosphorylases"/>
    <property type="match status" value="1"/>
</dbReference>
<feature type="domain" description="Nucleoside phosphorylase" evidence="2">
    <location>
        <begin position="12"/>
        <end position="249"/>
    </location>
</feature>
<feature type="region of interest" description="Disordered" evidence="1">
    <location>
        <begin position="583"/>
        <end position="604"/>
    </location>
</feature>
<organism evidence="3 4">
    <name type="scientific">Streptomyces javensis</name>
    <dbReference type="NCBI Taxonomy" id="114698"/>
    <lineage>
        <taxon>Bacteria</taxon>
        <taxon>Bacillati</taxon>
        <taxon>Actinomycetota</taxon>
        <taxon>Actinomycetes</taxon>
        <taxon>Kitasatosporales</taxon>
        <taxon>Streptomycetaceae</taxon>
        <taxon>Streptomyces</taxon>
        <taxon>Streptomyces violaceusniger group</taxon>
    </lineage>
</organism>
<gene>
    <name evidence="3" type="ORF">JBF12_03040</name>
</gene>
<reference evidence="3 4" key="1">
    <citation type="submission" date="2020-12" db="EMBL/GenBank/DDBJ databases">
        <authorList>
            <person name="Kusuma A.B."/>
            <person name="Nouioui I."/>
            <person name="Goodfellow M."/>
        </authorList>
    </citation>
    <scope>NUCLEOTIDE SEQUENCE [LARGE SCALE GENOMIC DNA]</scope>
    <source>
        <strain evidence="3 4">DSM 41764</strain>
    </source>
</reference>
<accession>A0ABS0R4W6</accession>
<sequence>MSVNGGAVRADVVVLTALEVEYRAVRAHLEEPRLVEAERGALFELGVFRAGPAERTVAIHMTGPGNPGAGVSVERAAALFAPRAVLFVGVAGGVKDVALGDVVAADAVYDYETGKDTESGFLPRQKTYQSAYGLVQLARLVAAADAWQRRIRPGDDAPRPRAHVKPLAAGGRVVAHHRSDVGLRLAASAGDALAVDMEGFGFLAGAYANQQLDALVIRGISDLLGDKGEAHDERWQPAASRHAAAFAFELISRIPAAGPVAHVRDEGLGKPIGRWDPHDLEVHPAGTATVSAGSGARAQRALPGYVRRGRDQVLADAIDSAAPSSSAGDTTPADGDDDLTTPAAGEPGQNQRSAGIRQRARRSRRRVLVGTGTFLTALGAALATQFVTRLDQGIGDDAPPAPLTARADPLGCPPLYALPSQLSVADIQRKVDEMTDGNEQAMIERWDRFEAGLHKIGADRLIEELDLVVRSSLSDDVVLKRIRIEVVERTKVTPVPSFVIPGGCGDLPEHHYLVDLDDTQPRLSPSAFSYTVHKRDTVRIRLKFQSKQTDCRWRLHLDWDGPQGAETTTLPGTEGTYRTFPADEDDADAIAPGGGEIPTDFPSR</sequence>
<dbReference type="EMBL" id="JAEEAQ010000014">
    <property type="protein sequence ID" value="MBI0312024.1"/>
    <property type="molecule type" value="Genomic_DNA"/>
</dbReference>
<dbReference type="Pfam" id="PF01048">
    <property type="entry name" value="PNP_UDP_1"/>
    <property type="match status" value="1"/>
</dbReference>
<dbReference type="Proteomes" id="UP000638849">
    <property type="component" value="Unassembled WGS sequence"/>
</dbReference>
<dbReference type="Gene3D" id="3.40.50.1580">
    <property type="entry name" value="Nucleoside phosphorylase domain"/>
    <property type="match status" value="1"/>
</dbReference>
<dbReference type="PANTHER" id="PTHR46832:SF1">
    <property type="entry name" value="5'-METHYLTHIOADENOSINE_S-ADENOSYLHOMOCYSTEINE NUCLEOSIDASE"/>
    <property type="match status" value="1"/>
</dbReference>
<evidence type="ECO:0000259" key="2">
    <source>
        <dbReference type="Pfam" id="PF01048"/>
    </source>
</evidence>
<dbReference type="RefSeq" id="WP_198275300.1">
    <property type="nucleotide sequence ID" value="NZ_JAEEAQ010000014.1"/>
</dbReference>
<protein>
    <recommendedName>
        <fullName evidence="2">Nucleoside phosphorylase domain-containing protein</fullName>
    </recommendedName>
</protein>